<evidence type="ECO:0000313" key="5">
    <source>
        <dbReference type="Proteomes" id="UP000198928"/>
    </source>
</evidence>
<gene>
    <name evidence="4" type="ORF">SAMN05192584_11630</name>
</gene>
<dbReference type="Pfam" id="PF13455">
    <property type="entry name" value="MUG113"/>
    <property type="match status" value="1"/>
</dbReference>
<feature type="compositionally biased region" description="Pro residues" evidence="2">
    <location>
        <begin position="175"/>
        <end position="191"/>
    </location>
</feature>
<dbReference type="Proteomes" id="UP000198928">
    <property type="component" value="Unassembled WGS sequence"/>
</dbReference>
<evidence type="ECO:0000256" key="1">
    <source>
        <dbReference type="SAM" id="Coils"/>
    </source>
</evidence>
<evidence type="ECO:0000259" key="3">
    <source>
        <dbReference type="SMART" id="SM00974"/>
    </source>
</evidence>
<feature type="region of interest" description="Disordered" evidence="2">
    <location>
        <begin position="131"/>
        <end position="206"/>
    </location>
</feature>
<dbReference type="SMART" id="SM00974">
    <property type="entry name" value="T5orf172"/>
    <property type="match status" value="1"/>
</dbReference>
<dbReference type="OrthoDB" id="9811665at2"/>
<keyword evidence="5" id="KW-1185">Reference proteome</keyword>
<reference evidence="5" key="1">
    <citation type="submission" date="2016-10" db="EMBL/GenBank/DDBJ databases">
        <authorList>
            <person name="Varghese N."/>
            <person name="Submissions S."/>
        </authorList>
    </citation>
    <scope>NUCLEOTIDE SEQUENCE [LARGE SCALE GENOMIC DNA]</scope>
    <source>
        <strain evidence="5">PL19</strain>
    </source>
</reference>
<dbReference type="Pfam" id="PF13250">
    <property type="entry name" value="SNIPE"/>
    <property type="match status" value="1"/>
</dbReference>
<accession>A0A1I4GGS3</accession>
<name>A0A1I4GGS3_9ACTN</name>
<feature type="domain" description="Bacteriophage T5 Orf172 DNA-binding" evidence="3">
    <location>
        <begin position="550"/>
        <end position="633"/>
    </location>
</feature>
<protein>
    <submittedName>
        <fullName evidence="4">PH domain-containing protein</fullName>
    </submittedName>
</protein>
<feature type="coiled-coil region" evidence="1">
    <location>
        <begin position="444"/>
        <end position="533"/>
    </location>
</feature>
<evidence type="ECO:0000256" key="2">
    <source>
        <dbReference type="SAM" id="MobiDB-lite"/>
    </source>
</evidence>
<sequence>MQSSRPDVDAAAAAIKGLWFPVKGSVKSLPEVLTPDETVQALAVAHHDGVMGVLALTDRRVLFRAQGWVGQRLVSHALAEIADLRWAGGLTQGALTLYVAGWAVEFRNMDKRDGQNLADRLQQWRQWYAQHTGPGAQPVPGHPLPGQPLPGQQFPGPAPGAGSPFNAPASDPAPFASPTPAAPAPQQPPQPSGGGGLFGRRRKEAEAEVARLGEELRARTADTEALRAENHRLMAELTAFAGADAARLAQETERLRRTHAEQQAEVQRLDAVLDVKVEAAAERAERELHGTRQMLHDMQVQAQEAERRLAAARSGLVVTDDVALLQEAGIYEYRHPLADAVAYKAELARIKDRYKTLTKNGRAVVGVTEWTVNGSAAEGRRMVRDFSKLMLRAYNAEADAAVRGMKPHRLASLVDRLAKSRETIARLGRTMQIRVTDEYHRLRVRELELTADHLAKVEEEKERRREERERQREEERLEREIARERARLDKERNRLVLALGRARSAGQAEAAQIAELERKLGEIDAEEEVIDRREANRRAGYVYVISNIGAFGESMVKIGLTRRLDPMDRVNELGDASVPFRFDVHALIYSDDAVGLERALHREFEDRRVNRVNARREFFHVAPAQVRDALARYAGQHLLEFHEEPDAPEWRASVAAARSTAGG</sequence>
<dbReference type="InterPro" id="IPR018306">
    <property type="entry name" value="Phage_T5_Orf172_DNA-bd"/>
</dbReference>
<proteinExistence type="predicted"/>
<keyword evidence="1" id="KW-0175">Coiled coil</keyword>
<dbReference type="EMBL" id="FOSG01000016">
    <property type="protein sequence ID" value="SFL28723.1"/>
    <property type="molecule type" value="Genomic_DNA"/>
</dbReference>
<dbReference type="AlphaFoldDB" id="A0A1I4GGS3"/>
<organism evidence="4 5">
    <name type="scientific">Streptomyces pini</name>
    <dbReference type="NCBI Taxonomy" id="1520580"/>
    <lineage>
        <taxon>Bacteria</taxon>
        <taxon>Bacillati</taxon>
        <taxon>Actinomycetota</taxon>
        <taxon>Actinomycetes</taxon>
        <taxon>Kitasatosporales</taxon>
        <taxon>Streptomycetaceae</taxon>
        <taxon>Streptomyces</taxon>
    </lineage>
</organism>
<feature type="compositionally biased region" description="Low complexity" evidence="2">
    <location>
        <begin position="149"/>
        <end position="174"/>
    </location>
</feature>
<dbReference type="InterPro" id="IPR025280">
    <property type="entry name" value="SNIPE"/>
</dbReference>
<dbReference type="RefSeq" id="WP_107415248.1">
    <property type="nucleotide sequence ID" value="NZ_FOSG01000016.1"/>
</dbReference>
<evidence type="ECO:0000313" key="4">
    <source>
        <dbReference type="EMBL" id="SFL28723.1"/>
    </source>
</evidence>